<feature type="compositionally biased region" description="Acidic residues" evidence="1">
    <location>
        <begin position="141"/>
        <end position="157"/>
    </location>
</feature>
<name>A0A8K1XID4_9VIRU</name>
<reference evidence="3" key="1">
    <citation type="journal article" date="2021" name="Cell Host Microbe">
        <title>Global genome analysis reveals a vast and dynamic anellovirus landscape within the human virome.</title>
        <authorList>
            <person name="Arze C.A."/>
            <person name="Springer S."/>
            <person name="Dudas G."/>
            <person name="Patel S."/>
            <person name="Bhattacharyya A."/>
            <person name="Swaminathan H."/>
            <person name="Brugnara C."/>
            <person name="Delagrave S."/>
            <person name="Ong T."/>
            <person name="Kahvejian A."/>
            <person name="Echelard Y."/>
            <person name="Weinstein E.G."/>
            <person name="Hajjar R.J."/>
            <person name="Andersen K.G."/>
            <person name="Yozwiak N.L."/>
        </authorList>
    </citation>
    <scope>NUCLEOTIDE SEQUENCE</scope>
    <source>
        <strain evidence="3">TF1YBNF4B</strain>
    </source>
</reference>
<sequence>MFLGKLYRKKRQVLLHQLYPAEKTPPAMSYWRPPTRNVPGQEQGWYDAIFSSHNAFCGCGDPIGHANNLAARFGRSGRSRHPATPDTPPPIRPLPALPAPDPPAPPRRHARTENQPWPGTGGAAGDRGDGDGGAAGGGDDLGSDAVEELLDLLDDPE</sequence>
<protein>
    <recommendedName>
        <fullName evidence="2">Hepatitis TT virus Orf2/Gyrovirus Vp2 N-terminal domain-containing protein</fullName>
    </recommendedName>
</protein>
<dbReference type="Pfam" id="PF02957">
    <property type="entry name" value="TT_ORF2-like"/>
    <property type="match status" value="1"/>
</dbReference>
<organism evidence="3">
    <name type="scientific">Alphatorquevirus sp</name>
    <dbReference type="NCBI Taxonomy" id="2809145"/>
    <lineage>
        <taxon>Viruses</taxon>
        <taxon>Monodnaviria</taxon>
        <taxon>Shotokuvirae</taxon>
        <taxon>Commensaviricota</taxon>
        <taxon>Cardeaviricetes</taxon>
        <taxon>Sanitavirales</taxon>
        <taxon>Anelloviridae</taxon>
        <taxon>Alphatorquevirus</taxon>
    </lineage>
</organism>
<feature type="compositionally biased region" description="Pro residues" evidence="1">
    <location>
        <begin position="85"/>
        <end position="105"/>
    </location>
</feature>
<feature type="domain" description="Hepatitis TT virus Orf2/Gyrovirus Vp2 N-terminal" evidence="2">
    <location>
        <begin position="39"/>
        <end position="88"/>
    </location>
</feature>
<dbReference type="InterPro" id="IPR004118">
    <property type="entry name" value="HEV_TT_vir_Orf2/Gyrovir_Vp2_N"/>
</dbReference>
<feature type="compositionally biased region" description="Gly residues" evidence="1">
    <location>
        <begin position="119"/>
        <end position="140"/>
    </location>
</feature>
<evidence type="ECO:0000259" key="2">
    <source>
        <dbReference type="Pfam" id="PF02957"/>
    </source>
</evidence>
<proteinExistence type="predicted"/>
<evidence type="ECO:0000313" key="3">
    <source>
        <dbReference type="EMBL" id="UHS18426.1"/>
    </source>
</evidence>
<feature type="region of interest" description="Disordered" evidence="1">
    <location>
        <begin position="67"/>
        <end position="157"/>
    </location>
</feature>
<evidence type="ECO:0000256" key="1">
    <source>
        <dbReference type="SAM" id="MobiDB-lite"/>
    </source>
</evidence>
<dbReference type="EMBL" id="OK574431">
    <property type="protein sequence ID" value="UHS18426.1"/>
    <property type="molecule type" value="Genomic_DNA"/>
</dbReference>
<accession>A0A8K1XID4</accession>